<protein>
    <submittedName>
        <fullName evidence="2">MOSC domain-containing protein</fullName>
    </submittedName>
</protein>
<evidence type="ECO:0000313" key="2">
    <source>
        <dbReference type="EMBL" id="GAA5153045.1"/>
    </source>
</evidence>
<dbReference type="Pfam" id="PF03473">
    <property type="entry name" value="MOSC"/>
    <property type="match status" value="1"/>
</dbReference>
<organism evidence="2 3">
    <name type="scientific">Pseudonocardia eucalypti</name>
    <dbReference type="NCBI Taxonomy" id="648755"/>
    <lineage>
        <taxon>Bacteria</taxon>
        <taxon>Bacillati</taxon>
        <taxon>Actinomycetota</taxon>
        <taxon>Actinomycetes</taxon>
        <taxon>Pseudonocardiales</taxon>
        <taxon>Pseudonocardiaceae</taxon>
        <taxon>Pseudonocardia</taxon>
    </lineage>
</organism>
<reference evidence="3" key="1">
    <citation type="journal article" date="2019" name="Int. J. Syst. Evol. Microbiol.">
        <title>The Global Catalogue of Microorganisms (GCM) 10K type strain sequencing project: providing services to taxonomists for standard genome sequencing and annotation.</title>
        <authorList>
            <consortium name="The Broad Institute Genomics Platform"/>
            <consortium name="The Broad Institute Genome Sequencing Center for Infectious Disease"/>
            <person name="Wu L."/>
            <person name="Ma J."/>
        </authorList>
    </citation>
    <scope>NUCLEOTIDE SEQUENCE [LARGE SCALE GENOMIC DNA]</scope>
    <source>
        <strain evidence="3">JCM 18303</strain>
    </source>
</reference>
<dbReference type="InterPro" id="IPR011037">
    <property type="entry name" value="Pyrv_Knase-like_insert_dom_sf"/>
</dbReference>
<dbReference type="Proteomes" id="UP001428817">
    <property type="component" value="Unassembled WGS sequence"/>
</dbReference>
<dbReference type="RefSeq" id="WP_185061943.1">
    <property type="nucleotide sequence ID" value="NZ_BAABJP010000008.1"/>
</dbReference>
<name>A0ABP9PVQ7_9PSEU</name>
<comment type="caution">
    <text evidence="2">The sequence shown here is derived from an EMBL/GenBank/DDBJ whole genome shotgun (WGS) entry which is preliminary data.</text>
</comment>
<dbReference type="SUPFAM" id="SSF50800">
    <property type="entry name" value="PK beta-barrel domain-like"/>
    <property type="match status" value="1"/>
</dbReference>
<keyword evidence="3" id="KW-1185">Reference proteome</keyword>
<evidence type="ECO:0000259" key="1">
    <source>
        <dbReference type="PROSITE" id="PS51340"/>
    </source>
</evidence>
<feature type="domain" description="MOSC" evidence="1">
    <location>
        <begin position="136"/>
        <end position="294"/>
    </location>
</feature>
<sequence>MAEVEPAVGRIAQIWRYPVKSMTGERITASDVGPLGLHADRMWAVRDLELGATTGAKRLPALLRCTARFTAEPPRGAGPANAPEVVIALPCGEEVSSSDPSVHARLSEFVQREVRLCPLPPVSDRKQYRGPMLTRADARRMMGVDPGEPLPDISMFPVRKLAELSRYVTPVGSYADVYPVHLMTFASLRTMARRSPGTDFDVRRFRPTVVVEAVGDGEFPEWEWCGGTLVSPHAELTADVPTIRCVMPTLEQPGLPRDPEVTRSVSRHARRCLGVYGTVGKPGRIAEGDRLELRPPRHRPVAEGAGARARRLLVKAGNLAMPKGK</sequence>
<proteinExistence type="predicted"/>
<dbReference type="PROSITE" id="PS51340">
    <property type="entry name" value="MOSC"/>
    <property type="match status" value="1"/>
</dbReference>
<dbReference type="InterPro" id="IPR005303">
    <property type="entry name" value="MOCOS_middle"/>
</dbReference>
<dbReference type="InterPro" id="IPR005302">
    <property type="entry name" value="MoCF_Sase_C"/>
</dbReference>
<dbReference type="EMBL" id="BAABJP010000008">
    <property type="protein sequence ID" value="GAA5153045.1"/>
    <property type="molecule type" value="Genomic_DNA"/>
</dbReference>
<gene>
    <name evidence="2" type="ORF">GCM10023321_22690</name>
</gene>
<accession>A0ABP9PVQ7</accession>
<dbReference type="Gene3D" id="2.40.33.20">
    <property type="entry name" value="PK beta-barrel domain-like"/>
    <property type="match status" value="1"/>
</dbReference>
<dbReference type="Pfam" id="PF03476">
    <property type="entry name" value="MOSC_N"/>
    <property type="match status" value="1"/>
</dbReference>
<evidence type="ECO:0000313" key="3">
    <source>
        <dbReference type="Proteomes" id="UP001428817"/>
    </source>
</evidence>